<reference evidence="1" key="1">
    <citation type="submission" date="2023-08" db="EMBL/GenBank/DDBJ databases">
        <title>A de novo genome assembly of Solanum verrucosum Schlechtendal, a Mexican diploid species geographically isolated from the other diploid A-genome species in potato relatives.</title>
        <authorList>
            <person name="Hosaka K."/>
        </authorList>
    </citation>
    <scope>NUCLEOTIDE SEQUENCE</scope>
    <source>
        <tissue evidence="1">Young leaves</tissue>
    </source>
</reference>
<proteinExistence type="predicted"/>
<dbReference type="Gene3D" id="1.20.5.4130">
    <property type="match status" value="1"/>
</dbReference>
<dbReference type="EMBL" id="CP133619">
    <property type="protein sequence ID" value="WMV43254.1"/>
    <property type="molecule type" value="Genomic_DNA"/>
</dbReference>
<evidence type="ECO:0000313" key="2">
    <source>
        <dbReference type="Proteomes" id="UP001234989"/>
    </source>
</evidence>
<protein>
    <submittedName>
        <fullName evidence="1">Uncharacterized protein</fullName>
    </submittedName>
</protein>
<dbReference type="Proteomes" id="UP001234989">
    <property type="component" value="Chromosome 8"/>
</dbReference>
<keyword evidence="2" id="KW-1185">Reference proteome</keyword>
<organism evidence="1 2">
    <name type="scientific">Solanum verrucosum</name>
    <dbReference type="NCBI Taxonomy" id="315347"/>
    <lineage>
        <taxon>Eukaryota</taxon>
        <taxon>Viridiplantae</taxon>
        <taxon>Streptophyta</taxon>
        <taxon>Embryophyta</taxon>
        <taxon>Tracheophyta</taxon>
        <taxon>Spermatophyta</taxon>
        <taxon>Magnoliopsida</taxon>
        <taxon>eudicotyledons</taxon>
        <taxon>Gunneridae</taxon>
        <taxon>Pentapetalae</taxon>
        <taxon>asterids</taxon>
        <taxon>lamiids</taxon>
        <taxon>Solanales</taxon>
        <taxon>Solanaceae</taxon>
        <taxon>Solanoideae</taxon>
        <taxon>Solaneae</taxon>
        <taxon>Solanum</taxon>
    </lineage>
</organism>
<dbReference type="AlphaFoldDB" id="A0AAF0UCD9"/>
<accession>A0AAF0UCD9</accession>
<gene>
    <name evidence="1" type="ORF">MTR67_036639</name>
</gene>
<sequence length="112" mass="13081">MAEAFLQILLENITSFIQGELGLLLDFEKTIFFYTPKIGEHKYYLKLNYMAEAFQKAVLDNLSSFLKGELVLHFNFQNEFQRLSSMFSTIQVVLEKQDARQEASIHQSSQMF</sequence>
<evidence type="ECO:0000313" key="1">
    <source>
        <dbReference type="EMBL" id="WMV43254.1"/>
    </source>
</evidence>
<name>A0AAF0UCD9_SOLVR</name>